<dbReference type="Gene3D" id="3.40.190.10">
    <property type="entry name" value="Periplasmic binding protein-like II"/>
    <property type="match status" value="2"/>
</dbReference>
<sequence length="230" mass="24406">MSQLTILSALTLGAPFAQLEPKWRTLNPDIALDFHWHPSTVIAQQVAAGVAADAIVATIETQAQLESEGFLQADSVTDLVDSPIGFAVLPGVTPPDISTPEAVKQTLLAARSVAWSAGGASGIYFAELLKQLGIDAEVRARGTIIRAGYTAEQLHNGAADIALQQISELLMVPNIQIVGALPAPLQQPVSLAGSVLQTSDNAVAAQRFLHWLQTPEVFAVFSQYGLTKRY</sequence>
<keyword evidence="2" id="KW-1185">Reference proteome</keyword>
<proteinExistence type="predicted"/>
<dbReference type="SUPFAM" id="SSF53850">
    <property type="entry name" value="Periplasmic binding protein-like II"/>
    <property type="match status" value="1"/>
</dbReference>
<protein>
    <submittedName>
        <fullName evidence="1">ABC transporter substrate-binding protein</fullName>
    </submittedName>
</protein>
<evidence type="ECO:0000313" key="1">
    <source>
        <dbReference type="EMBL" id="NIF20031.1"/>
    </source>
</evidence>
<reference evidence="1 2" key="1">
    <citation type="journal article" date="2019" name="bioRxiv">
        <title>Bacteria contribute to plant secondary compound degradation in a generalist herbivore system.</title>
        <authorList>
            <person name="Francoeur C.B."/>
            <person name="Khadempour L."/>
            <person name="Moreira-Soto R.D."/>
            <person name="Gotting K."/>
            <person name="Book A.J."/>
            <person name="Pinto-Tomas A.A."/>
            <person name="Keefover-Ring K."/>
            <person name="Currie C.R."/>
        </authorList>
    </citation>
    <scope>NUCLEOTIDE SEQUENCE [LARGE SCALE GENOMIC DNA]</scope>
    <source>
        <strain evidence="1">Acro-835</strain>
    </source>
</reference>
<organism evidence="1 2">
    <name type="scientific">Candidatus Pantoea multigeneris</name>
    <dbReference type="NCBI Taxonomy" id="2608357"/>
    <lineage>
        <taxon>Bacteria</taxon>
        <taxon>Pseudomonadati</taxon>
        <taxon>Pseudomonadota</taxon>
        <taxon>Gammaproteobacteria</taxon>
        <taxon>Enterobacterales</taxon>
        <taxon>Erwiniaceae</taxon>
        <taxon>Pantoea</taxon>
    </lineage>
</organism>
<dbReference type="PANTHER" id="PTHR30632:SF11">
    <property type="entry name" value="BLR4797 PROTEIN"/>
    <property type="match status" value="1"/>
</dbReference>
<gene>
    <name evidence="1" type="ORF">F3J40_00140</name>
</gene>
<comment type="caution">
    <text evidence="1">The sequence shown here is derived from an EMBL/GenBank/DDBJ whole genome shotgun (WGS) entry which is preliminary data.</text>
</comment>
<dbReference type="PANTHER" id="PTHR30632">
    <property type="entry name" value="MOLYBDATE-BINDING PERIPLASMIC PROTEIN"/>
    <property type="match status" value="1"/>
</dbReference>
<dbReference type="InterPro" id="IPR050682">
    <property type="entry name" value="ModA/WtpA"/>
</dbReference>
<dbReference type="EMBL" id="VWXF01000001">
    <property type="protein sequence ID" value="NIF20031.1"/>
    <property type="molecule type" value="Genomic_DNA"/>
</dbReference>
<accession>A0ABX0R3P4</accession>
<name>A0ABX0R3P4_9GAMM</name>
<evidence type="ECO:0000313" key="2">
    <source>
        <dbReference type="Proteomes" id="UP001515683"/>
    </source>
</evidence>
<dbReference type="Pfam" id="PF13531">
    <property type="entry name" value="SBP_bac_11"/>
    <property type="match status" value="1"/>
</dbReference>
<dbReference type="RefSeq" id="WP_167011825.1">
    <property type="nucleotide sequence ID" value="NZ_VWXF01000001.1"/>
</dbReference>
<dbReference type="Proteomes" id="UP001515683">
    <property type="component" value="Unassembled WGS sequence"/>
</dbReference>